<dbReference type="InterPro" id="IPR000990">
    <property type="entry name" value="Innexin"/>
</dbReference>
<keyword evidence="6 9" id="KW-0406">Ion transport</keyword>
<comment type="subcellular location">
    <subcellularLocation>
        <location evidence="1 9">Cell membrane</location>
        <topology evidence="1 9">Multi-pass membrane protein</topology>
    </subcellularLocation>
</comment>
<gene>
    <name evidence="9" type="primary">inx</name>
    <name evidence="10" type="ORF">OFUS_LOCUS26244</name>
</gene>
<keyword evidence="11" id="KW-1185">Reference proteome</keyword>
<name>A0A8J1XP67_OWEFU</name>
<proteinExistence type="inferred from homology"/>
<evidence type="ECO:0000313" key="11">
    <source>
        <dbReference type="Proteomes" id="UP000749559"/>
    </source>
</evidence>
<reference evidence="10" key="1">
    <citation type="submission" date="2022-03" db="EMBL/GenBank/DDBJ databases">
        <authorList>
            <person name="Martin C."/>
        </authorList>
    </citation>
    <scope>NUCLEOTIDE SEQUENCE</scope>
</reference>
<evidence type="ECO:0000256" key="7">
    <source>
        <dbReference type="ARBA" id="ARBA00023136"/>
    </source>
</evidence>
<evidence type="ECO:0000313" key="10">
    <source>
        <dbReference type="EMBL" id="CAH1802577.1"/>
    </source>
</evidence>
<keyword evidence="3" id="KW-1003">Cell membrane</keyword>
<evidence type="ECO:0000256" key="6">
    <source>
        <dbReference type="ARBA" id="ARBA00023065"/>
    </source>
</evidence>
<sequence>MGNMLMAFSRVNQVGSRNDDDFADRMSHRYTAILLVVFSILVTGKQYTGDPIHCWCPNEWVDWQVDYANSLCWVKNTYYVPVGDSIPMDDLKRRRLEIGYYQWIPIVLLVQSCFFFLPSIVWRVINTESGININKIVRIFSETDCMNPEVRDKTVTYLVRHLDRCFDSGHDRKGGCCVKLKYSLTQKLCCTRRDGNVLVCLYLFIKLLYIGNAAGQVALLNVFLASNYTFYGVEVVETLLHGTGEMTTKRFPTVTLCDFKIRVFGRNTHRHTLQCVLPINVFNEKMYIFLWFWLLLVAVASIYTLFQWLMVICLGNRTRYIKMHLRCIGRYDKKSDKELIKKFTNGYLRQDGVFILRLLSKNINDVIVSELINGLWSHYKNFREKRSDMV</sequence>
<keyword evidence="5 9" id="KW-1133">Transmembrane helix</keyword>
<evidence type="ECO:0000256" key="4">
    <source>
        <dbReference type="ARBA" id="ARBA00022692"/>
    </source>
</evidence>
<evidence type="ECO:0000256" key="2">
    <source>
        <dbReference type="ARBA" id="ARBA00022448"/>
    </source>
</evidence>
<dbReference type="Proteomes" id="UP000749559">
    <property type="component" value="Unassembled WGS sequence"/>
</dbReference>
<feature type="transmembrane region" description="Helical" evidence="9">
    <location>
        <begin position="197"/>
        <end position="224"/>
    </location>
</feature>
<dbReference type="GO" id="GO:0005921">
    <property type="term" value="C:gap junction"/>
    <property type="evidence" value="ECO:0007669"/>
    <property type="project" value="UniProtKB-UniRule"/>
</dbReference>
<organism evidence="10 11">
    <name type="scientific">Owenia fusiformis</name>
    <name type="common">Polychaete worm</name>
    <dbReference type="NCBI Taxonomy" id="6347"/>
    <lineage>
        <taxon>Eukaryota</taxon>
        <taxon>Metazoa</taxon>
        <taxon>Spiralia</taxon>
        <taxon>Lophotrochozoa</taxon>
        <taxon>Annelida</taxon>
        <taxon>Polychaeta</taxon>
        <taxon>Sedentaria</taxon>
        <taxon>Canalipalpata</taxon>
        <taxon>Sabellida</taxon>
        <taxon>Oweniida</taxon>
        <taxon>Oweniidae</taxon>
        <taxon>Owenia</taxon>
    </lineage>
</organism>
<evidence type="ECO:0000256" key="5">
    <source>
        <dbReference type="ARBA" id="ARBA00022989"/>
    </source>
</evidence>
<dbReference type="GO" id="GO:0034220">
    <property type="term" value="P:monoatomic ion transmembrane transport"/>
    <property type="evidence" value="ECO:0007669"/>
    <property type="project" value="UniProtKB-KW"/>
</dbReference>
<protein>
    <recommendedName>
        <fullName evidence="9">Innexin</fullName>
    </recommendedName>
</protein>
<evidence type="ECO:0000256" key="3">
    <source>
        <dbReference type="ARBA" id="ARBA00022475"/>
    </source>
</evidence>
<dbReference type="PROSITE" id="PS51013">
    <property type="entry name" value="PANNEXIN"/>
    <property type="match status" value="1"/>
</dbReference>
<dbReference type="Pfam" id="PF00876">
    <property type="entry name" value="Innexin"/>
    <property type="match status" value="1"/>
</dbReference>
<dbReference type="EMBL" id="CAIIXF020000012">
    <property type="protein sequence ID" value="CAH1802577.1"/>
    <property type="molecule type" value="Genomic_DNA"/>
</dbReference>
<feature type="transmembrane region" description="Helical" evidence="9">
    <location>
        <begin position="288"/>
        <end position="314"/>
    </location>
</feature>
<dbReference type="PRINTS" id="PR01262">
    <property type="entry name" value="INNEXIN"/>
</dbReference>
<keyword evidence="8 9" id="KW-0407">Ion channel</keyword>
<feature type="transmembrane region" description="Helical" evidence="9">
    <location>
        <begin position="100"/>
        <end position="125"/>
    </location>
</feature>
<comment type="similarity">
    <text evidence="9">Belongs to the pannexin family.</text>
</comment>
<dbReference type="GO" id="GO:0005886">
    <property type="term" value="C:plasma membrane"/>
    <property type="evidence" value="ECO:0007669"/>
    <property type="project" value="UniProtKB-SubCell"/>
</dbReference>
<evidence type="ECO:0000256" key="1">
    <source>
        <dbReference type="ARBA" id="ARBA00004651"/>
    </source>
</evidence>
<comment type="function">
    <text evidence="9">Structural component of the gap junctions.</text>
</comment>
<dbReference type="OrthoDB" id="5867527at2759"/>
<dbReference type="AlphaFoldDB" id="A0A8J1XP67"/>
<dbReference type="PANTHER" id="PTHR11893:SF36">
    <property type="entry name" value="INNEXIN-5"/>
    <property type="match status" value="1"/>
</dbReference>
<keyword evidence="2 9" id="KW-0813">Transport</keyword>
<evidence type="ECO:0000256" key="9">
    <source>
        <dbReference type="RuleBase" id="RU010713"/>
    </source>
</evidence>
<comment type="caution">
    <text evidence="10">The sequence shown here is derived from an EMBL/GenBank/DDBJ whole genome shotgun (WGS) entry which is preliminary data.</text>
</comment>
<keyword evidence="7 9" id="KW-0472">Membrane</keyword>
<comment type="caution">
    <text evidence="9">Lacks conserved residue(s) required for the propagation of feature annotation.</text>
</comment>
<accession>A0A8J1XP67</accession>
<keyword evidence="4 9" id="KW-0812">Transmembrane</keyword>
<dbReference type="PANTHER" id="PTHR11893">
    <property type="entry name" value="INNEXIN"/>
    <property type="match status" value="1"/>
</dbReference>
<evidence type="ECO:0000256" key="8">
    <source>
        <dbReference type="ARBA" id="ARBA00023303"/>
    </source>
</evidence>